<keyword evidence="5" id="KW-0418">Kinase</keyword>
<dbReference type="InterPro" id="IPR003594">
    <property type="entry name" value="HATPase_dom"/>
</dbReference>
<dbReference type="SUPFAM" id="SSF55785">
    <property type="entry name" value="PYP-like sensor domain (PAS domain)"/>
    <property type="match status" value="4"/>
</dbReference>
<evidence type="ECO:0000256" key="4">
    <source>
        <dbReference type="ARBA" id="ARBA00022679"/>
    </source>
</evidence>
<dbReference type="InterPro" id="IPR005467">
    <property type="entry name" value="His_kinase_dom"/>
</dbReference>
<organism evidence="11 12">
    <name type="scientific">Methanofollis tationis</name>
    <dbReference type="NCBI Taxonomy" id="81417"/>
    <lineage>
        <taxon>Archaea</taxon>
        <taxon>Methanobacteriati</taxon>
        <taxon>Methanobacteriota</taxon>
        <taxon>Stenosarchaea group</taxon>
        <taxon>Methanomicrobia</taxon>
        <taxon>Methanomicrobiales</taxon>
        <taxon>Methanomicrobiaceae</taxon>
        <taxon>Methanofollis</taxon>
    </lineage>
</organism>
<feature type="domain" description="Response regulatory" evidence="8">
    <location>
        <begin position="3"/>
        <end position="118"/>
    </location>
</feature>
<dbReference type="PROSITE" id="PS50113">
    <property type="entry name" value="PAC"/>
    <property type="match status" value="4"/>
</dbReference>
<dbReference type="Gene3D" id="3.30.565.10">
    <property type="entry name" value="Histidine kinase-like ATPase, C-terminal domain"/>
    <property type="match status" value="1"/>
</dbReference>
<dbReference type="SMART" id="SM00091">
    <property type="entry name" value="PAS"/>
    <property type="match status" value="4"/>
</dbReference>
<feature type="domain" description="PAS" evidence="9">
    <location>
        <begin position="531"/>
        <end position="581"/>
    </location>
</feature>
<evidence type="ECO:0000313" key="11">
    <source>
        <dbReference type="EMBL" id="NVO67275.1"/>
    </source>
</evidence>
<proteinExistence type="predicted"/>
<feature type="domain" description="PAC" evidence="10">
    <location>
        <begin position="585"/>
        <end position="637"/>
    </location>
</feature>
<evidence type="ECO:0000259" key="9">
    <source>
        <dbReference type="PROSITE" id="PS50112"/>
    </source>
</evidence>
<evidence type="ECO:0000256" key="6">
    <source>
        <dbReference type="PROSITE-ProRule" id="PRU00169"/>
    </source>
</evidence>
<evidence type="ECO:0000256" key="5">
    <source>
        <dbReference type="ARBA" id="ARBA00022777"/>
    </source>
</evidence>
<keyword evidence="3 6" id="KW-0597">Phosphoprotein</keyword>
<dbReference type="RefSeq" id="WP_176788884.1">
    <property type="nucleotide sequence ID" value="NZ_JABXWR010000001.1"/>
</dbReference>
<dbReference type="PANTHER" id="PTHR43304:SF1">
    <property type="entry name" value="PAC DOMAIN-CONTAINING PROTEIN"/>
    <property type="match status" value="1"/>
</dbReference>
<dbReference type="CDD" id="cd00130">
    <property type="entry name" value="PAS"/>
    <property type="match status" value="4"/>
</dbReference>
<dbReference type="Gene3D" id="3.30.450.20">
    <property type="entry name" value="PAS domain"/>
    <property type="match status" value="4"/>
</dbReference>
<accession>A0A7K4HPS2</accession>
<dbReference type="InterPro" id="IPR013655">
    <property type="entry name" value="PAS_fold_3"/>
</dbReference>
<feature type="modified residue" description="4-aspartylphosphate" evidence="6">
    <location>
        <position position="53"/>
    </location>
</feature>
<dbReference type="Pfam" id="PF02518">
    <property type="entry name" value="HATPase_c"/>
    <property type="match status" value="1"/>
</dbReference>
<dbReference type="PANTHER" id="PTHR43304">
    <property type="entry name" value="PHYTOCHROME-LIKE PROTEIN CPH1"/>
    <property type="match status" value="1"/>
</dbReference>
<dbReference type="InterPro" id="IPR001610">
    <property type="entry name" value="PAC"/>
</dbReference>
<dbReference type="InterPro" id="IPR004358">
    <property type="entry name" value="Sig_transdc_His_kin-like_C"/>
</dbReference>
<keyword evidence="12" id="KW-1185">Reference proteome</keyword>
<evidence type="ECO:0000259" key="8">
    <source>
        <dbReference type="PROSITE" id="PS50110"/>
    </source>
</evidence>
<dbReference type="EC" id="2.7.13.3" evidence="2"/>
<dbReference type="GO" id="GO:0000160">
    <property type="term" value="P:phosphorelay signal transduction system"/>
    <property type="evidence" value="ECO:0007669"/>
    <property type="project" value="InterPro"/>
</dbReference>
<dbReference type="SUPFAM" id="SSF52172">
    <property type="entry name" value="CheY-like"/>
    <property type="match status" value="1"/>
</dbReference>
<dbReference type="InterPro" id="IPR035965">
    <property type="entry name" value="PAS-like_dom_sf"/>
</dbReference>
<dbReference type="NCBIfam" id="TIGR00229">
    <property type="entry name" value="sensory_box"/>
    <property type="match status" value="4"/>
</dbReference>
<dbReference type="InterPro" id="IPR001789">
    <property type="entry name" value="Sig_transdc_resp-reg_receiver"/>
</dbReference>
<feature type="domain" description="PAS" evidence="9">
    <location>
        <begin position="383"/>
        <end position="453"/>
    </location>
</feature>
<dbReference type="OrthoDB" id="230688at2157"/>
<feature type="domain" description="PAS" evidence="9">
    <location>
        <begin position="134"/>
        <end position="204"/>
    </location>
</feature>
<comment type="caution">
    <text evidence="11">The sequence shown here is derived from an EMBL/GenBank/DDBJ whole genome shotgun (WGS) entry which is preliminary data.</text>
</comment>
<name>A0A7K4HPS2_9EURY</name>
<dbReference type="Pfam" id="PF00072">
    <property type="entry name" value="Response_reg"/>
    <property type="match status" value="1"/>
</dbReference>
<dbReference type="InterPro" id="IPR052162">
    <property type="entry name" value="Sensor_kinase/Photoreceptor"/>
</dbReference>
<evidence type="ECO:0000259" key="10">
    <source>
        <dbReference type="PROSITE" id="PS50113"/>
    </source>
</evidence>
<sequence length="866" mass="97748">MISVLLVDDDPMILDVTSLYLQRGGEFSVTRCEGASDALDVLGGRSFDAIISDYEMPEMDGIEFLKAVRARGQTAPFIIFTGRGREDVVIEALNNGANFYLQKGGDPKSQFAELKNMIRQAVQNTRAEAALRMSEARYRAVVESQTELISRFRPDGTQVFANEAFCRYYGTTPEKIVGKPFFSKVPEEEIPIIQEHFKSLTPQNPVGSIEHRVVLENGDVRWQQWVDRAIFNRGAAPIEYQSVGRDTTDRKRAEEALRDSEKKFKVLSEQSPAGIYILLDGRFTYVNPRFAAIFGYTVEELAAGMPLLSIVHPGDRDTVRERLREQEMGSKEVYEFTGVRKDGVTITVEIRGSATTIGGVRVLVGTVLDISERKGMEIALTEKVNYVQALMDAIPAPVFYRDTRGIYRDCNRAFEDLTGRSRDEIIGREIHDFFPAEYADVYRDKDRLIVERPHVQRYEFAITERDGKRRDVLFSKTALFDSGGAVAGIVGVIVDIGERKRMEQALRESEMKYRTIADFTYDWEAWLGPGGRYFYVSPSCERITGYSAGEFMDDPTLQVRIAHPDDREAVERHYSDGLHDNEGVGHIEYRIVTKQGEVRWISHYCQPVFREDGTYMGRRENKRDVTARKHIEETLKRANEKLNLLSNITRHDVLNRLTALLGYLEFVRDFSLEPEAVALVEKAEESANVIRHQISFTRDYQDIGVHNPAWQDVRRLVRDASMTLYRSDIVVENGISGVLIYADPLLEKVFTNLIDNAVRHGGTVSRIGFSVREEGDSLIIVCEDDGVGIEEEEKRKIFRRGVGKNTGYGLFLAREILAITGLSIREVGTPGQGARFEIVAPCGTYRLERAPGGSREKGGGSASSTM</sequence>
<dbReference type="InterPro" id="IPR036890">
    <property type="entry name" value="HATPase_C_sf"/>
</dbReference>
<evidence type="ECO:0000256" key="1">
    <source>
        <dbReference type="ARBA" id="ARBA00000085"/>
    </source>
</evidence>
<dbReference type="GO" id="GO:0004673">
    <property type="term" value="F:protein histidine kinase activity"/>
    <property type="evidence" value="ECO:0007669"/>
    <property type="project" value="UniProtKB-EC"/>
</dbReference>
<feature type="domain" description="PAS" evidence="9">
    <location>
        <begin position="280"/>
        <end position="330"/>
    </location>
</feature>
<dbReference type="InterPro" id="IPR011006">
    <property type="entry name" value="CheY-like_superfamily"/>
</dbReference>
<comment type="catalytic activity">
    <reaction evidence="1">
        <text>ATP + protein L-histidine = ADP + protein N-phospho-L-histidine.</text>
        <dbReference type="EC" id="2.7.13.3"/>
    </reaction>
</comment>
<dbReference type="InterPro" id="IPR000700">
    <property type="entry name" value="PAS-assoc_C"/>
</dbReference>
<dbReference type="EMBL" id="JABXWR010000001">
    <property type="protein sequence ID" value="NVO67275.1"/>
    <property type="molecule type" value="Genomic_DNA"/>
</dbReference>
<dbReference type="SMART" id="SM00387">
    <property type="entry name" value="HATPase_c"/>
    <property type="match status" value="1"/>
</dbReference>
<dbReference type="CDD" id="cd00075">
    <property type="entry name" value="HATPase"/>
    <property type="match status" value="1"/>
</dbReference>
<dbReference type="InterPro" id="IPR013656">
    <property type="entry name" value="PAS_4"/>
</dbReference>
<feature type="domain" description="PAC" evidence="10">
    <location>
        <begin position="332"/>
        <end position="382"/>
    </location>
</feature>
<protein>
    <recommendedName>
        <fullName evidence="2">histidine kinase</fullName>
        <ecNumber evidence="2">2.7.13.3</ecNumber>
    </recommendedName>
</protein>
<dbReference type="Gene3D" id="3.40.50.2300">
    <property type="match status" value="1"/>
</dbReference>
<evidence type="ECO:0000313" key="12">
    <source>
        <dbReference type="Proteomes" id="UP000570823"/>
    </source>
</evidence>
<dbReference type="SUPFAM" id="SSF55874">
    <property type="entry name" value="ATPase domain of HSP90 chaperone/DNA topoisomerase II/histidine kinase"/>
    <property type="match status" value="1"/>
</dbReference>
<dbReference type="Pfam" id="PF08448">
    <property type="entry name" value="PAS_4"/>
    <property type="match status" value="2"/>
</dbReference>
<dbReference type="PRINTS" id="PR00344">
    <property type="entry name" value="BCTRLSENSOR"/>
</dbReference>
<evidence type="ECO:0000256" key="3">
    <source>
        <dbReference type="ARBA" id="ARBA00022553"/>
    </source>
</evidence>
<dbReference type="AlphaFoldDB" id="A0A7K4HPS2"/>
<dbReference type="SMART" id="SM00448">
    <property type="entry name" value="REC"/>
    <property type="match status" value="1"/>
</dbReference>
<dbReference type="Proteomes" id="UP000570823">
    <property type="component" value="Unassembled WGS sequence"/>
</dbReference>
<evidence type="ECO:0000259" key="7">
    <source>
        <dbReference type="PROSITE" id="PS50109"/>
    </source>
</evidence>
<dbReference type="PROSITE" id="PS50110">
    <property type="entry name" value="RESPONSE_REGULATORY"/>
    <property type="match status" value="1"/>
</dbReference>
<gene>
    <name evidence="11" type="ORF">HWN36_08125</name>
</gene>
<feature type="domain" description="Histidine kinase" evidence="7">
    <location>
        <begin position="746"/>
        <end position="844"/>
    </location>
</feature>
<feature type="domain" description="PAC" evidence="10">
    <location>
        <begin position="456"/>
        <end position="508"/>
    </location>
</feature>
<dbReference type="CDD" id="cd00156">
    <property type="entry name" value="REC"/>
    <property type="match status" value="1"/>
</dbReference>
<dbReference type="PROSITE" id="PS50112">
    <property type="entry name" value="PAS"/>
    <property type="match status" value="4"/>
</dbReference>
<dbReference type="Pfam" id="PF08447">
    <property type="entry name" value="PAS_3"/>
    <property type="match status" value="2"/>
</dbReference>
<dbReference type="InterPro" id="IPR000014">
    <property type="entry name" value="PAS"/>
</dbReference>
<evidence type="ECO:0000256" key="2">
    <source>
        <dbReference type="ARBA" id="ARBA00012438"/>
    </source>
</evidence>
<dbReference type="PROSITE" id="PS50109">
    <property type="entry name" value="HIS_KIN"/>
    <property type="match status" value="1"/>
</dbReference>
<feature type="domain" description="PAC" evidence="10">
    <location>
        <begin position="207"/>
        <end position="259"/>
    </location>
</feature>
<dbReference type="SMART" id="SM00086">
    <property type="entry name" value="PAC"/>
    <property type="match status" value="4"/>
</dbReference>
<reference evidence="11 12" key="1">
    <citation type="submission" date="2020-06" db="EMBL/GenBank/DDBJ databases">
        <title>Methanofollis fontis sp. nov., a methanogen isolated from marine sediments near a cold seep at Four-Way Closure Ridge offshore southwestern Taiwan.</title>
        <authorList>
            <person name="Chen S.-C."/>
            <person name="Teng N.-H."/>
            <person name="Lin Y.-S."/>
            <person name="Lai M.-C."/>
            <person name="Chen H.-H."/>
            <person name="Wang C.-C."/>
        </authorList>
    </citation>
    <scope>NUCLEOTIDE SEQUENCE [LARGE SCALE GENOMIC DNA]</scope>
    <source>
        <strain evidence="11 12">DSM 2702</strain>
    </source>
</reference>
<keyword evidence="4" id="KW-0808">Transferase</keyword>